<dbReference type="InterPro" id="IPR013325">
    <property type="entry name" value="RNA_pol_sigma_r2"/>
</dbReference>
<dbReference type="AlphaFoldDB" id="A0A4R2BBT1"/>
<dbReference type="Pfam" id="PF04542">
    <property type="entry name" value="Sigma70_r2"/>
    <property type="match status" value="1"/>
</dbReference>
<keyword evidence="3" id="KW-1185">Reference proteome</keyword>
<dbReference type="InterPro" id="IPR036388">
    <property type="entry name" value="WH-like_DNA-bd_sf"/>
</dbReference>
<dbReference type="SUPFAM" id="SSF88659">
    <property type="entry name" value="Sigma3 and sigma4 domains of RNA polymerase sigma factors"/>
    <property type="match status" value="1"/>
</dbReference>
<dbReference type="EMBL" id="SLVV01000008">
    <property type="protein sequence ID" value="TCN24176.1"/>
    <property type="molecule type" value="Genomic_DNA"/>
</dbReference>
<keyword evidence="2" id="KW-0240">DNA-directed RNA polymerase</keyword>
<dbReference type="GO" id="GO:0006352">
    <property type="term" value="P:DNA-templated transcription initiation"/>
    <property type="evidence" value="ECO:0007669"/>
    <property type="project" value="InterPro"/>
</dbReference>
<dbReference type="GO" id="GO:0000428">
    <property type="term" value="C:DNA-directed RNA polymerase complex"/>
    <property type="evidence" value="ECO:0007669"/>
    <property type="project" value="UniProtKB-KW"/>
</dbReference>
<reference evidence="2 3" key="1">
    <citation type="journal article" date="2015" name="Stand. Genomic Sci.">
        <title>Genomic Encyclopedia of Bacterial and Archaeal Type Strains, Phase III: the genomes of soil and plant-associated and newly described type strains.</title>
        <authorList>
            <person name="Whitman W.B."/>
            <person name="Woyke T."/>
            <person name="Klenk H.P."/>
            <person name="Zhou Y."/>
            <person name="Lilburn T.G."/>
            <person name="Beck B.J."/>
            <person name="De Vos P."/>
            <person name="Vandamme P."/>
            <person name="Eisen J.A."/>
            <person name="Garrity G."/>
            <person name="Hugenholtz P."/>
            <person name="Kyrpides N.C."/>
        </authorList>
    </citation>
    <scope>NUCLEOTIDE SEQUENCE [LARGE SCALE GENOMIC DNA]</scope>
    <source>
        <strain evidence="2 3">CV53</strain>
    </source>
</reference>
<gene>
    <name evidence="2" type="ORF">EV146_108291</name>
</gene>
<proteinExistence type="predicted"/>
<feature type="domain" description="RNA polymerase sigma-70 region 2" evidence="1">
    <location>
        <begin position="9"/>
        <end position="69"/>
    </location>
</feature>
<name>A0A4R2BBT1_9BACI</name>
<evidence type="ECO:0000313" key="3">
    <source>
        <dbReference type="Proteomes" id="UP000295689"/>
    </source>
</evidence>
<dbReference type="InterPro" id="IPR007627">
    <property type="entry name" value="RNA_pol_sigma70_r2"/>
</dbReference>
<comment type="caution">
    <text evidence="2">The sequence shown here is derived from an EMBL/GenBank/DDBJ whole genome shotgun (WGS) entry which is preliminary data.</text>
</comment>
<keyword evidence="2" id="KW-0804">Transcription</keyword>
<evidence type="ECO:0000313" key="2">
    <source>
        <dbReference type="EMBL" id="TCN24176.1"/>
    </source>
</evidence>
<sequence length="166" mass="19417">MESFEQLKNQYTPMIYKIISTLNITTNKDEFFQHGLIALWEAHQRFDANKGVFTSYAYSFIRGRILTELDLSSQYNERWHQAKVDLGNYIADPFSTSPLEEDTLLCYCQSGCLTENQTKWVLYTFLKQLDVKEIAEIEHVSLSAVKNWRAGAKEKLRHTMEENSIF</sequence>
<dbReference type="GO" id="GO:0003700">
    <property type="term" value="F:DNA-binding transcription factor activity"/>
    <property type="evidence" value="ECO:0007669"/>
    <property type="project" value="InterPro"/>
</dbReference>
<protein>
    <submittedName>
        <fullName evidence="2">DNA-directed RNA polymerase</fullName>
    </submittedName>
</protein>
<dbReference type="NCBIfam" id="TIGR02937">
    <property type="entry name" value="sigma70-ECF"/>
    <property type="match status" value="1"/>
</dbReference>
<dbReference type="InterPro" id="IPR014284">
    <property type="entry name" value="RNA_pol_sigma-70_dom"/>
</dbReference>
<organism evidence="2 3">
    <name type="scientific">Mesobacillus foraminis</name>
    <dbReference type="NCBI Taxonomy" id="279826"/>
    <lineage>
        <taxon>Bacteria</taxon>
        <taxon>Bacillati</taxon>
        <taxon>Bacillota</taxon>
        <taxon>Bacilli</taxon>
        <taxon>Bacillales</taxon>
        <taxon>Bacillaceae</taxon>
        <taxon>Mesobacillus</taxon>
    </lineage>
</organism>
<dbReference type="RefSeq" id="WP_132008331.1">
    <property type="nucleotide sequence ID" value="NZ_JABUHM010000007.1"/>
</dbReference>
<dbReference type="Proteomes" id="UP000295689">
    <property type="component" value="Unassembled WGS sequence"/>
</dbReference>
<dbReference type="Gene3D" id="1.10.10.10">
    <property type="entry name" value="Winged helix-like DNA-binding domain superfamily/Winged helix DNA-binding domain"/>
    <property type="match status" value="1"/>
</dbReference>
<dbReference type="SUPFAM" id="SSF88946">
    <property type="entry name" value="Sigma2 domain of RNA polymerase sigma factors"/>
    <property type="match status" value="1"/>
</dbReference>
<dbReference type="Gene3D" id="1.10.1740.10">
    <property type="match status" value="1"/>
</dbReference>
<evidence type="ECO:0000259" key="1">
    <source>
        <dbReference type="Pfam" id="PF04542"/>
    </source>
</evidence>
<dbReference type="InterPro" id="IPR013324">
    <property type="entry name" value="RNA_pol_sigma_r3/r4-like"/>
</dbReference>
<accession>A0A4R2BBT1</accession>